<keyword evidence="7" id="KW-1185">Reference proteome</keyword>
<evidence type="ECO:0000256" key="3">
    <source>
        <dbReference type="ARBA" id="ARBA00023012"/>
    </source>
</evidence>
<dbReference type="Gene3D" id="1.20.5.1930">
    <property type="match status" value="1"/>
</dbReference>
<dbReference type="Pfam" id="PF07730">
    <property type="entry name" value="HisKA_3"/>
    <property type="match status" value="1"/>
</dbReference>
<dbReference type="Pfam" id="PF02518">
    <property type="entry name" value="HATPase_c"/>
    <property type="match status" value="1"/>
</dbReference>
<evidence type="ECO:0000313" key="6">
    <source>
        <dbReference type="EMBL" id="MEO3943234.1"/>
    </source>
</evidence>
<reference evidence="6 7" key="1">
    <citation type="journal article" date="2024" name="Appl. Microbiol. Biotechnol.">
        <title>Biosynthetic gene clusters with biotechnological applications in novel Antarctic isolates from Actinomycetota.</title>
        <authorList>
            <person name="Bruna P."/>
            <person name="Nunez-Montero K."/>
            <person name="Contreras M.J."/>
            <person name="Leal K."/>
            <person name="Garcia M."/>
            <person name="Abanto M."/>
            <person name="Barrientos L."/>
        </authorList>
    </citation>
    <scope>NUCLEOTIDE SEQUENCE [LARGE SCALE GENOMIC DNA]</scope>
    <source>
        <strain evidence="6 7">Se16.17</strain>
    </source>
</reference>
<sequence length="569" mass="60780">MNDSETPEPQPNVVPRIRIEDLLKDFVGRAGELLQAQERTRGLLEAVVAVAEDLSLEAVLNRVVSSACQLLQARYGALGVLGEDNALSHFITVGIDENLAQRIGPLPTGHGVLGLLITEPAPLRLHDLGHHPRAYGFPPHHPPMKSFLGVPVRVRDVVFGNLYLTEKEGGGDFTPEDEDLAVALAAAAGVAIENARLYEDARRRASWLEACMDVTGRMLGGDQTGQAENSALDLIAARALRESGSHLALILVPSPNAPYVVAGTAGAHSLDFAGVSLDMDHPVVQAVASTGKPVCLDDSRDLLGIAREGAAAKLLIIDLSAQGAHHGLLVLARDPGIGNFSKTDVEMGAVFGSHVALALALERIHRLREQVVVFSDRDRIARDLHDLVIQRLFAAGLSLQSLRRFTTGESALSRIDSVTQELDTSIRDLRNTIYSLQDSSREREPLSGRILQSIQTAGQSLSYAPSLTLAGPVDSVEDDAIIKHLLAVLSESLSNSVRHSGAHSINVFVSVAEGRLSLEVVDDGCGFVEPAAGNGLANIARRAREMNGTSTITSTPFNGTTMRWSVPLN</sequence>
<organism evidence="6 7">
    <name type="scientific">Paenarthrobacter nicotinovorans</name>
    <name type="common">Arthrobacter nicotinovorans</name>
    <dbReference type="NCBI Taxonomy" id="29320"/>
    <lineage>
        <taxon>Bacteria</taxon>
        <taxon>Bacillati</taxon>
        <taxon>Actinomycetota</taxon>
        <taxon>Actinomycetes</taxon>
        <taxon>Micrococcales</taxon>
        <taxon>Micrococcaceae</taxon>
        <taxon>Paenarthrobacter</taxon>
    </lineage>
</organism>
<dbReference type="GO" id="GO:0016301">
    <property type="term" value="F:kinase activity"/>
    <property type="evidence" value="ECO:0007669"/>
    <property type="project" value="UniProtKB-KW"/>
</dbReference>
<dbReference type="RefSeq" id="WP_223945344.1">
    <property type="nucleotide sequence ID" value="NZ_JBBMFV010000004.1"/>
</dbReference>
<comment type="caution">
    <text evidence="6">The sequence shown here is derived from an EMBL/GenBank/DDBJ whole genome shotgun (WGS) entry which is preliminary data.</text>
</comment>
<dbReference type="CDD" id="cd16917">
    <property type="entry name" value="HATPase_UhpB-NarQ-NarX-like"/>
    <property type="match status" value="1"/>
</dbReference>
<evidence type="ECO:0000259" key="4">
    <source>
        <dbReference type="SMART" id="SM00065"/>
    </source>
</evidence>
<keyword evidence="3" id="KW-0902">Two-component regulatory system</keyword>
<accession>A0ABV0GXC7</accession>
<evidence type="ECO:0000256" key="2">
    <source>
        <dbReference type="ARBA" id="ARBA00022777"/>
    </source>
</evidence>
<gene>
    <name evidence="6" type="ORF">V3C41_19355</name>
</gene>
<proteinExistence type="predicted"/>
<dbReference type="SMART" id="SM00065">
    <property type="entry name" value="GAF"/>
    <property type="match status" value="1"/>
</dbReference>
<dbReference type="InterPro" id="IPR050482">
    <property type="entry name" value="Sensor_HK_TwoCompSys"/>
</dbReference>
<dbReference type="PANTHER" id="PTHR24421:SF56">
    <property type="entry name" value="OXYGEN SENSOR HISTIDINE KINASE RESPONSE REGULATOR DOST"/>
    <property type="match status" value="1"/>
</dbReference>
<evidence type="ECO:0000256" key="1">
    <source>
        <dbReference type="ARBA" id="ARBA00022679"/>
    </source>
</evidence>
<evidence type="ECO:0000259" key="5">
    <source>
        <dbReference type="SMART" id="SM00387"/>
    </source>
</evidence>
<dbReference type="InterPro" id="IPR011712">
    <property type="entry name" value="Sig_transdc_His_kin_sub3_dim/P"/>
</dbReference>
<dbReference type="SMART" id="SM00387">
    <property type="entry name" value="HATPase_c"/>
    <property type="match status" value="1"/>
</dbReference>
<dbReference type="Gene3D" id="3.30.565.10">
    <property type="entry name" value="Histidine kinase-like ATPase, C-terminal domain"/>
    <property type="match status" value="1"/>
</dbReference>
<keyword evidence="1" id="KW-0808">Transferase</keyword>
<dbReference type="InterPro" id="IPR003018">
    <property type="entry name" value="GAF"/>
</dbReference>
<feature type="domain" description="GAF" evidence="4">
    <location>
        <begin position="55"/>
        <end position="202"/>
    </location>
</feature>
<keyword evidence="2 6" id="KW-0418">Kinase</keyword>
<dbReference type="PANTHER" id="PTHR24421">
    <property type="entry name" value="NITRATE/NITRITE SENSOR PROTEIN NARX-RELATED"/>
    <property type="match status" value="1"/>
</dbReference>
<dbReference type="SUPFAM" id="SSF55781">
    <property type="entry name" value="GAF domain-like"/>
    <property type="match status" value="2"/>
</dbReference>
<dbReference type="Proteomes" id="UP001448614">
    <property type="component" value="Unassembled WGS sequence"/>
</dbReference>
<protein>
    <submittedName>
        <fullName evidence="6">GAF domain-containing sensor histidine kinase</fullName>
    </submittedName>
</protein>
<name>A0ABV0GXC7_PAENI</name>
<dbReference type="InterPro" id="IPR029016">
    <property type="entry name" value="GAF-like_dom_sf"/>
</dbReference>
<dbReference type="Gene3D" id="3.30.450.40">
    <property type="match status" value="2"/>
</dbReference>
<dbReference type="InterPro" id="IPR036890">
    <property type="entry name" value="HATPase_C_sf"/>
</dbReference>
<dbReference type="EMBL" id="JBBMFV010000004">
    <property type="protein sequence ID" value="MEO3943234.1"/>
    <property type="molecule type" value="Genomic_DNA"/>
</dbReference>
<feature type="domain" description="Histidine kinase/HSP90-like ATPase" evidence="5">
    <location>
        <begin position="480"/>
        <end position="569"/>
    </location>
</feature>
<evidence type="ECO:0000313" key="7">
    <source>
        <dbReference type="Proteomes" id="UP001448614"/>
    </source>
</evidence>
<dbReference type="SUPFAM" id="SSF55874">
    <property type="entry name" value="ATPase domain of HSP90 chaperone/DNA topoisomerase II/histidine kinase"/>
    <property type="match status" value="1"/>
</dbReference>
<dbReference type="Pfam" id="PF13185">
    <property type="entry name" value="GAF_2"/>
    <property type="match status" value="1"/>
</dbReference>
<dbReference type="InterPro" id="IPR003594">
    <property type="entry name" value="HATPase_dom"/>
</dbReference>